<accession>A0A915EUH7</accession>
<sequence>MNFMITNKSLLNVRIRRHLLNPYFKTHSCLRSNLTKGVANWPGVEGQNQQSARQEVPLSYETEVGMKEKLMESPRVLRCLHYEYSIQPQPYYGLSLIISIVEVSLTKENVVAVASTQFKFLENLREAHKKPGK</sequence>
<dbReference type="AlphaFoldDB" id="A0A915EUH7"/>
<name>A0A915EUH7_9CEST</name>
<reference evidence="2" key="1">
    <citation type="submission" date="2022-11" db="UniProtKB">
        <authorList>
            <consortium name="WormBaseParasite"/>
        </authorList>
    </citation>
    <scope>IDENTIFICATION</scope>
</reference>
<dbReference type="Proteomes" id="UP000887562">
    <property type="component" value="Unplaced"/>
</dbReference>
<proteinExistence type="predicted"/>
<keyword evidence="1" id="KW-1185">Reference proteome</keyword>
<protein>
    <submittedName>
        <fullName evidence="2">Uncharacterized protein</fullName>
    </submittedName>
</protein>
<dbReference type="WBParaSite" id="maker-E.canG7_contigs_4624-snap-gene-0.3-mRNA-1">
    <property type="protein sequence ID" value="maker-E.canG7_contigs_4624-snap-gene-0.3-mRNA-1"/>
    <property type="gene ID" value="EcG7_09150"/>
</dbReference>
<organism evidence="1 2">
    <name type="scientific">Echinococcus canadensis</name>
    <dbReference type="NCBI Taxonomy" id="519352"/>
    <lineage>
        <taxon>Eukaryota</taxon>
        <taxon>Metazoa</taxon>
        <taxon>Spiralia</taxon>
        <taxon>Lophotrochozoa</taxon>
        <taxon>Platyhelminthes</taxon>
        <taxon>Cestoda</taxon>
        <taxon>Eucestoda</taxon>
        <taxon>Cyclophyllidea</taxon>
        <taxon>Taeniidae</taxon>
        <taxon>Echinococcus</taxon>
        <taxon>Echinococcus canadensis group</taxon>
    </lineage>
</organism>
<evidence type="ECO:0000313" key="2">
    <source>
        <dbReference type="WBParaSite" id="maker-E.canG7_contigs_4624-snap-gene-0.3-mRNA-1"/>
    </source>
</evidence>
<evidence type="ECO:0000313" key="1">
    <source>
        <dbReference type="Proteomes" id="UP000887562"/>
    </source>
</evidence>